<dbReference type="InParanoid" id="H0EUA2"/>
<feature type="region of interest" description="Disordered" evidence="1">
    <location>
        <begin position="177"/>
        <end position="210"/>
    </location>
</feature>
<name>H0EUA2_GLAL7</name>
<gene>
    <name evidence="2" type="ORF">M7I_6334</name>
</gene>
<protein>
    <submittedName>
        <fullName evidence="2">Uncharacterized protein</fullName>
    </submittedName>
</protein>
<dbReference type="InterPro" id="IPR051959">
    <property type="entry name" value="PAK1-Kinase_Regulator"/>
</dbReference>
<keyword evidence="3" id="KW-1185">Reference proteome</keyword>
<dbReference type="Proteomes" id="UP000005446">
    <property type="component" value="Unassembled WGS sequence"/>
</dbReference>
<dbReference type="HOGENOM" id="CLU_1310256_0_0_1"/>
<comment type="caution">
    <text evidence="2">The sequence shown here is derived from an EMBL/GenBank/DDBJ whole genome shotgun (WGS) entry which is preliminary data.</text>
</comment>
<organism evidence="2 3">
    <name type="scientific">Glarea lozoyensis (strain ATCC 74030 / MF5533)</name>
    <dbReference type="NCBI Taxonomy" id="1104152"/>
    <lineage>
        <taxon>Eukaryota</taxon>
        <taxon>Fungi</taxon>
        <taxon>Dikarya</taxon>
        <taxon>Ascomycota</taxon>
        <taxon>Pezizomycotina</taxon>
        <taxon>Leotiomycetes</taxon>
        <taxon>Helotiales</taxon>
        <taxon>Helotiaceae</taxon>
        <taxon>Glarea</taxon>
    </lineage>
</organism>
<reference evidence="2 3" key="1">
    <citation type="journal article" date="2012" name="Eukaryot. Cell">
        <title>Genome sequence of the fungus Glarea lozoyensis: the first genome sequence of a species from the Helotiaceae family.</title>
        <authorList>
            <person name="Youssar L."/>
            <person name="Gruening B.A."/>
            <person name="Erxleben A."/>
            <person name="Guenther S."/>
            <person name="Huettel W."/>
        </authorList>
    </citation>
    <scope>NUCLEOTIDE SEQUENCE [LARGE SCALE GENOMIC DNA]</scope>
    <source>
        <strain evidence="3">ATCC 74030 / MF5533</strain>
    </source>
</reference>
<evidence type="ECO:0000256" key="1">
    <source>
        <dbReference type="SAM" id="MobiDB-lite"/>
    </source>
</evidence>
<accession>H0EUA2</accession>
<feature type="compositionally biased region" description="Acidic residues" evidence="1">
    <location>
        <begin position="177"/>
        <end position="197"/>
    </location>
</feature>
<dbReference type="OrthoDB" id="308449at2759"/>
<dbReference type="EMBL" id="AGUE01000169">
    <property type="protein sequence ID" value="EHK97914.1"/>
    <property type="molecule type" value="Genomic_DNA"/>
</dbReference>
<dbReference type="AlphaFoldDB" id="H0EUA2"/>
<evidence type="ECO:0000313" key="2">
    <source>
        <dbReference type="EMBL" id="EHK97914.1"/>
    </source>
</evidence>
<dbReference type="PANTHER" id="PTHR44675">
    <property type="entry name" value="PAK1 INTERACTING PROTEIN 1"/>
    <property type="match status" value="1"/>
</dbReference>
<dbReference type="PANTHER" id="PTHR44675:SF1">
    <property type="entry name" value="P21-ACTIVATED PROTEIN KINASE-INTERACTING PROTEIN 1"/>
    <property type="match status" value="1"/>
</dbReference>
<sequence length="210" mass="22364">MRLWNLVTGKKAGVLNFERDILNEVGESKFTSGEGRKVAWGATDAGEEFCVGFDKGAVVYGMDNDLEAAASEKSLPAAKLIAILDADISPPDPKSTTDSASTRIKDFTILPLPNKTFIIPTARSDGTIQIFSVSPEDLLPSSVSEPKTVGKSLGSIKTGNRITCLKAFVMLPKYQGEEGEDGDEFEGFGDDVVDEEVGSSGSDSESSDEE</sequence>
<proteinExistence type="predicted"/>
<evidence type="ECO:0000313" key="3">
    <source>
        <dbReference type="Proteomes" id="UP000005446"/>
    </source>
</evidence>